<dbReference type="InterPro" id="IPR012677">
    <property type="entry name" value="Nucleotide-bd_a/b_plait_sf"/>
</dbReference>
<reference evidence="4 5" key="1">
    <citation type="journal article" date="2014" name="Am. J. Bot.">
        <title>Genome assembly and annotation for red clover (Trifolium pratense; Fabaceae).</title>
        <authorList>
            <person name="Istvanek J."/>
            <person name="Jaros M."/>
            <person name="Krenek A."/>
            <person name="Repkova J."/>
        </authorList>
    </citation>
    <scope>NUCLEOTIDE SEQUENCE [LARGE SCALE GENOMIC DNA]</scope>
    <source>
        <strain evidence="5">cv. Tatra</strain>
        <tissue evidence="4">Young leaves</tissue>
    </source>
</reference>
<evidence type="ECO:0000259" key="3">
    <source>
        <dbReference type="PROSITE" id="PS50102"/>
    </source>
</evidence>
<accession>A0A2K3PAJ1</accession>
<dbReference type="GO" id="GO:0003729">
    <property type="term" value="F:mRNA binding"/>
    <property type="evidence" value="ECO:0007669"/>
    <property type="project" value="TreeGrafter"/>
</dbReference>
<dbReference type="GO" id="GO:1990904">
    <property type="term" value="C:ribonucleoprotein complex"/>
    <property type="evidence" value="ECO:0007669"/>
    <property type="project" value="TreeGrafter"/>
</dbReference>
<keyword evidence="1" id="KW-0694">RNA-binding</keyword>
<feature type="chain" id="PRO_5014426361" evidence="2">
    <location>
        <begin position="31"/>
        <end position="259"/>
    </location>
</feature>
<dbReference type="PROSITE" id="PS50102">
    <property type="entry name" value="RRM"/>
    <property type="match status" value="1"/>
</dbReference>
<name>A0A2K3PAJ1_TRIPR</name>
<protein>
    <submittedName>
        <fullName evidence="4">G3BP-like protein</fullName>
    </submittedName>
</protein>
<dbReference type="PANTHER" id="PTHR10693:SF29">
    <property type="entry name" value="GB|AAD20086.1"/>
    <property type="match status" value="1"/>
</dbReference>
<dbReference type="InterPro" id="IPR000504">
    <property type="entry name" value="RRM_dom"/>
</dbReference>
<dbReference type="Pfam" id="PF00076">
    <property type="entry name" value="RRM_1"/>
    <property type="match status" value="1"/>
</dbReference>
<evidence type="ECO:0000313" key="5">
    <source>
        <dbReference type="Proteomes" id="UP000236291"/>
    </source>
</evidence>
<organism evidence="4 5">
    <name type="scientific">Trifolium pratense</name>
    <name type="common">Red clover</name>
    <dbReference type="NCBI Taxonomy" id="57577"/>
    <lineage>
        <taxon>Eukaryota</taxon>
        <taxon>Viridiplantae</taxon>
        <taxon>Streptophyta</taxon>
        <taxon>Embryophyta</taxon>
        <taxon>Tracheophyta</taxon>
        <taxon>Spermatophyta</taxon>
        <taxon>Magnoliopsida</taxon>
        <taxon>eudicotyledons</taxon>
        <taxon>Gunneridae</taxon>
        <taxon>Pentapetalae</taxon>
        <taxon>rosids</taxon>
        <taxon>fabids</taxon>
        <taxon>Fabales</taxon>
        <taxon>Fabaceae</taxon>
        <taxon>Papilionoideae</taxon>
        <taxon>50 kb inversion clade</taxon>
        <taxon>NPAAA clade</taxon>
        <taxon>Hologalegina</taxon>
        <taxon>IRL clade</taxon>
        <taxon>Trifolieae</taxon>
        <taxon>Trifolium</taxon>
    </lineage>
</organism>
<dbReference type="STRING" id="57577.A0A2K3PAJ1"/>
<evidence type="ECO:0000256" key="1">
    <source>
        <dbReference type="PROSITE-ProRule" id="PRU00176"/>
    </source>
</evidence>
<evidence type="ECO:0000256" key="2">
    <source>
        <dbReference type="SAM" id="SignalP"/>
    </source>
</evidence>
<dbReference type="EMBL" id="ASHM01005171">
    <property type="protein sequence ID" value="PNY12287.1"/>
    <property type="molecule type" value="Genomic_DNA"/>
</dbReference>
<dbReference type="SMART" id="SM00360">
    <property type="entry name" value="RRM"/>
    <property type="match status" value="1"/>
</dbReference>
<dbReference type="InterPro" id="IPR035979">
    <property type="entry name" value="RBD_domain_sf"/>
</dbReference>
<sequence length="259" mass="28740">MFEAPFVEILGIKYWKLFNLLFFVLRVAKGQSVVSAAPQHAPQHSFKSAPPPSDFNHVTQPAVQQSVVQPAFQQSRSASTYVSESGAEATEESYKFEEEEVTSVYVRNLPGDITEAEIEEEFKSFGRIKPDGIFVRVRQEIGVCYAFVEFEDVVGVQNALQASPIQLAGRQIYIEERRPSSGGAARGGRNYCCNIDIHFVCLDQEEGEEAEAVIQQMLQEGVLVAGAREGVIIRIPQTIPGAREEVMVIFSAVHDRKVS</sequence>
<feature type="signal peptide" evidence="2">
    <location>
        <begin position="1"/>
        <end position="30"/>
    </location>
</feature>
<keyword evidence="2" id="KW-0732">Signal</keyword>
<dbReference type="AlphaFoldDB" id="A0A2K3PAJ1"/>
<reference evidence="4 5" key="2">
    <citation type="journal article" date="2017" name="Front. Plant Sci.">
        <title>Gene Classification and Mining of Molecular Markers Useful in Red Clover (Trifolium pratense) Breeding.</title>
        <authorList>
            <person name="Istvanek J."/>
            <person name="Dluhosova J."/>
            <person name="Dluhos P."/>
            <person name="Patkova L."/>
            <person name="Nedelnik J."/>
            <person name="Repkova J."/>
        </authorList>
    </citation>
    <scope>NUCLEOTIDE SEQUENCE [LARGE SCALE GENOMIC DNA]</scope>
    <source>
        <strain evidence="5">cv. Tatra</strain>
        <tissue evidence="4">Young leaves</tissue>
    </source>
</reference>
<dbReference type="SUPFAM" id="SSF54928">
    <property type="entry name" value="RNA-binding domain, RBD"/>
    <property type="match status" value="1"/>
</dbReference>
<evidence type="ECO:0000313" key="4">
    <source>
        <dbReference type="EMBL" id="PNY12287.1"/>
    </source>
</evidence>
<proteinExistence type="predicted"/>
<dbReference type="PANTHER" id="PTHR10693">
    <property type="entry name" value="RAS GTPASE-ACTIVATING PROTEIN-BINDING PROTEIN"/>
    <property type="match status" value="1"/>
</dbReference>
<dbReference type="Proteomes" id="UP000236291">
    <property type="component" value="Unassembled WGS sequence"/>
</dbReference>
<dbReference type="CDD" id="cd00590">
    <property type="entry name" value="RRM_SF"/>
    <property type="match status" value="1"/>
</dbReference>
<gene>
    <name evidence="4" type="ORF">L195_g008913</name>
</gene>
<feature type="domain" description="RRM" evidence="3">
    <location>
        <begin position="102"/>
        <end position="179"/>
    </location>
</feature>
<dbReference type="Gene3D" id="3.30.70.330">
    <property type="match status" value="1"/>
</dbReference>
<dbReference type="GO" id="GO:0005829">
    <property type="term" value="C:cytosol"/>
    <property type="evidence" value="ECO:0007669"/>
    <property type="project" value="TreeGrafter"/>
</dbReference>
<dbReference type="InterPro" id="IPR039539">
    <property type="entry name" value="Ras_GTPase_bind_prot"/>
</dbReference>
<comment type="caution">
    <text evidence="4">The sequence shown here is derived from an EMBL/GenBank/DDBJ whole genome shotgun (WGS) entry which is preliminary data.</text>
</comment>